<dbReference type="OrthoDB" id="5825313at2759"/>
<evidence type="ECO:0000256" key="1">
    <source>
        <dbReference type="SAM" id="Phobius"/>
    </source>
</evidence>
<evidence type="ECO:0000313" key="3">
    <source>
        <dbReference type="Proteomes" id="UP000008068"/>
    </source>
</evidence>
<sequence length="149" mass="16734">MTTTISEEEEADVYRKRKETILEIFSVYWIRFMKTLPAFTGQIVVLFCVLPVSFSLAIFLLTAVFNFGIALIAQTISTVIILLFLIPSIVMCVASAIATAYILQLTQNVYLRLSTSPSSSSDAYPNHRSISPPPEYIPKMEIEEKLKTC</sequence>
<name>G0NGR0_CAEBE</name>
<keyword evidence="3" id="KW-1185">Reference proteome</keyword>
<dbReference type="FunCoup" id="G0NGR0">
    <property type="interactions" value="1794"/>
</dbReference>
<dbReference type="OMA" id="IPKMEIE"/>
<dbReference type="Proteomes" id="UP000008068">
    <property type="component" value="Unassembled WGS sequence"/>
</dbReference>
<evidence type="ECO:0000313" key="2">
    <source>
        <dbReference type="EMBL" id="EGT60158.1"/>
    </source>
</evidence>
<dbReference type="AlphaFoldDB" id="G0NGR0"/>
<dbReference type="eggNOG" id="ENOG502THWR">
    <property type="taxonomic scope" value="Eukaryota"/>
</dbReference>
<accession>G0NGR0</accession>
<protein>
    <submittedName>
        <fullName evidence="2">Uncharacterized protein</fullName>
    </submittedName>
</protein>
<reference evidence="3" key="1">
    <citation type="submission" date="2011-07" db="EMBL/GenBank/DDBJ databases">
        <authorList>
            <consortium name="Caenorhabditis brenneri Sequencing and Analysis Consortium"/>
            <person name="Wilson R.K."/>
        </authorList>
    </citation>
    <scope>NUCLEOTIDE SEQUENCE [LARGE SCALE GENOMIC DNA]</scope>
    <source>
        <strain evidence="3">PB2801</strain>
    </source>
</reference>
<keyword evidence="1" id="KW-1133">Transmembrane helix</keyword>
<keyword evidence="1" id="KW-0812">Transmembrane</keyword>
<organism evidence="3">
    <name type="scientific">Caenorhabditis brenneri</name>
    <name type="common">Nematode worm</name>
    <dbReference type="NCBI Taxonomy" id="135651"/>
    <lineage>
        <taxon>Eukaryota</taxon>
        <taxon>Metazoa</taxon>
        <taxon>Ecdysozoa</taxon>
        <taxon>Nematoda</taxon>
        <taxon>Chromadorea</taxon>
        <taxon>Rhabditida</taxon>
        <taxon>Rhabditina</taxon>
        <taxon>Rhabditomorpha</taxon>
        <taxon>Rhabditoidea</taxon>
        <taxon>Rhabditidae</taxon>
        <taxon>Peloderinae</taxon>
        <taxon>Caenorhabditis</taxon>
    </lineage>
</organism>
<keyword evidence="1" id="KW-0472">Membrane</keyword>
<dbReference type="HOGENOM" id="CLU_1723973_0_0_1"/>
<dbReference type="InParanoid" id="G0NGR0"/>
<feature type="transmembrane region" description="Helical" evidence="1">
    <location>
        <begin position="79"/>
        <end position="103"/>
    </location>
</feature>
<dbReference type="EMBL" id="GL379882">
    <property type="protein sequence ID" value="EGT60158.1"/>
    <property type="molecule type" value="Genomic_DNA"/>
</dbReference>
<gene>
    <name evidence="2" type="ORF">CAEBREN_18733</name>
</gene>
<proteinExistence type="predicted"/>
<feature type="transmembrane region" description="Helical" evidence="1">
    <location>
        <begin position="43"/>
        <end position="73"/>
    </location>
</feature>